<dbReference type="InterPro" id="IPR006045">
    <property type="entry name" value="Cupin_1"/>
</dbReference>
<evidence type="ECO:0000313" key="3">
    <source>
        <dbReference type="Proteomes" id="UP001459277"/>
    </source>
</evidence>
<evidence type="ECO:0000259" key="1">
    <source>
        <dbReference type="Pfam" id="PF00190"/>
    </source>
</evidence>
<dbReference type="InterPro" id="IPR014710">
    <property type="entry name" value="RmlC-like_jellyroll"/>
</dbReference>
<dbReference type="SUPFAM" id="SSF51182">
    <property type="entry name" value="RmlC-like cupins"/>
    <property type="match status" value="1"/>
</dbReference>
<accession>A0AAW2DES1</accession>
<comment type="caution">
    <text evidence="2">The sequence shown here is derived from an EMBL/GenBank/DDBJ whole genome shotgun (WGS) entry which is preliminary data.</text>
</comment>
<dbReference type="InterPro" id="IPR011051">
    <property type="entry name" value="RmlC_Cupin_sf"/>
</dbReference>
<dbReference type="PANTHER" id="PTHR31238">
    <property type="entry name" value="GERMIN-LIKE PROTEIN SUBFAMILY 3 MEMBER 3"/>
    <property type="match status" value="1"/>
</dbReference>
<organism evidence="2 3">
    <name type="scientific">Lithocarpus litseifolius</name>
    <dbReference type="NCBI Taxonomy" id="425828"/>
    <lineage>
        <taxon>Eukaryota</taxon>
        <taxon>Viridiplantae</taxon>
        <taxon>Streptophyta</taxon>
        <taxon>Embryophyta</taxon>
        <taxon>Tracheophyta</taxon>
        <taxon>Spermatophyta</taxon>
        <taxon>Magnoliopsida</taxon>
        <taxon>eudicotyledons</taxon>
        <taxon>Gunneridae</taxon>
        <taxon>Pentapetalae</taxon>
        <taxon>rosids</taxon>
        <taxon>fabids</taxon>
        <taxon>Fagales</taxon>
        <taxon>Fagaceae</taxon>
        <taxon>Lithocarpus</taxon>
    </lineage>
</organism>
<dbReference type="Gene3D" id="2.60.120.10">
    <property type="entry name" value="Jelly Rolls"/>
    <property type="match status" value="1"/>
</dbReference>
<proteinExistence type="predicted"/>
<dbReference type="Pfam" id="PF00190">
    <property type="entry name" value="Cupin_1"/>
    <property type="match status" value="1"/>
</dbReference>
<keyword evidence="3" id="KW-1185">Reference proteome</keyword>
<dbReference type="EMBL" id="JAZDWU010000003">
    <property type="protein sequence ID" value="KAL0008094.1"/>
    <property type="molecule type" value="Genomic_DNA"/>
</dbReference>
<sequence length="70" mass="7464">MFVFPKGLVHYLFNCDAKNSAIAISAFGSANAGINSVPTTVFNTGIDDGILAKSFKLSRPGLHPKPNIDR</sequence>
<dbReference type="AlphaFoldDB" id="A0AAW2DES1"/>
<dbReference type="Proteomes" id="UP001459277">
    <property type="component" value="Unassembled WGS sequence"/>
</dbReference>
<reference evidence="2 3" key="1">
    <citation type="submission" date="2024-01" db="EMBL/GenBank/DDBJ databases">
        <title>A telomere-to-telomere, gap-free genome of sweet tea (Lithocarpus litseifolius).</title>
        <authorList>
            <person name="Zhou J."/>
        </authorList>
    </citation>
    <scope>NUCLEOTIDE SEQUENCE [LARGE SCALE GENOMIC DNA]</scope>
    <source>
        <strain evidence="2">Zhou-2022a</strain>
        <tissue evidence="2">Leaf</tissue>
    </source>
</reference>
<name>A0AAW2DES1_9ROSI</name>
<gene>
    <name evidence="2" type="ORF">SO802_009596</name>
</gene>
<feature type="domain" description="Cupin type-1" evidence="1">
    <location>
        <begin position="1"/>
        <end position="59"/>
    </location>
</feature>
<protein>
    <recommendedName>
        <fullName evidence="1">Cupin type-1 domain-containing protein</fullName>
    </recommendedName>
</protein>
<evidence type="ECO:0000313" key="2">
    <source>
        <dbReference type="EMBL" id="KAL0008094.1"/>
    </source>
</evidence>